<evidence type="ECO:0000256" key="3">
    <source>
        <dbReference type="ARBA" id="ARBA00022483"/>
    </source>
</evidence>
<keyword evidence="5 16" id="KW-0812">Transmembrane</keyword>
<feature type="transmembrane region" description="Helical" evidence="16">
    <location>
        <begin position="1545"/>
        <end position="1567"/>
    </location>
</feature>
<feature type="repeat" description="ANK" evidence="13">
    <location>
        <begin position="1178"/>
        <end position="1210"/>
    </location>
</feature>
<keyword evidence="9 13" id="KW-0040">ANK repeat</keyword>
<dbReference type="PROSITE" id="PS50014">
    <property type="entry name" value="BROMODOMAIN_2"/>
    <property type="match status" value="1"/>
</dbReference>
<dbReference type="Gene3D" id="1.20.920.10">
    <property type="entry name" value="Bromodomain-like"/>
    <property type="match status" value="1"/>
</dbReference>
<feature type="compositionally biased region" description="Polar residues" evidence="15">
    <location>
        <begin position="177"/>
        <end position="186"/>
    </location>
</feature>
<dbReference type="GO" id="GO:0016020">
    <property type="term" value="C:membrane"/>
    <property type="evidence" value="ECO:0007669"/>
    <property type="project" value="UniProtKB-SubCell"/>
</dbReference>
<feature type="compositionally biased region" description="Polar residues" evidence="15">
    <location>
        <begin position="1061"/>
        <end position="1074"/>
    </location>
</feature>
<keyword evidence="19" id="KW-1185">Reference proteome</keyword>
<dbReference type="Proteomes" id="UP001142055">
    <property type="component" value="Chromosome 3"/>
</dbReference>
<feature type="region of interest" description="Disordered" evidence="15">
    <location>
        <begin position="200"/>
        <end position="225"/>
    </location>
</feature>
<evidence type="ECO:0000256" key="6">
    <source>
        <dbReference type="ARBA" id="ARBA00022737"/>
    </source>
</evidence>
<keyword evidence="10 14" id="KW-0103">Bromodomain</keyword>
<keyword evidence="8" id="KW-0528">Neurotoxin</keyword>
<dbReference type="Pfam" id="PF12024">
    <property type="entry name" value="DUF3512"/>
    <property type="match status" value="1"/>
</dbReference>
<evidence type="ECO:0000256" key="11">
    <source>
        <dbReference type="ARBA" id="ARBA00023136"/>
    </source>
</evidence>
<dbReference type="GO" id="GO:0006887">
    <property type="term" value="P:exocytosis"/>
    <property type="evidence" value="ECO:0007669"/>
    <property type="project" value="UniProtKB-KW"/>
</dbReference>
<evidence type="ECO:0000313" key="19">
    <source>
        <dbReference type="Proteomes" id="UP001142055"/>
    </source>
</evidence>
<feature type="transmembrane region" description="Helical" evidence="16">
    <location>
        <begin position="1433"/>
        <end position="1456"/>
    </location>
</feature>
<comment type="subcellular location">
    <subcellularLocation>
        <location evidence="1">Membrane</location>
        <topology evidence="1">Multi-pass membrane protein</topology>
    </subcellularLocation>
    <subcellularLocation>
        <location evidence="2">Target cell membrane</location>
    </subcellularLocation>
</comment>
<dbReference type="SUPFAM" id="SSF48403">
    <property type="entry name" value="Ankyrin repeat"/>
    <property type="match status" value="1"/>
</dbReference>
<keyword evidence="7 16" id="KW-1133">Transmembrane helix</keyword>
<dbReference type="InterPro" id="IPR036770">
    <property type="entry name" value="Ankyrin_rpt-contain_sf"/>
</dbReference>
<evidence type="ECO:0000256" key="9">
    <source>
        <dbReference type="ARBA" id="ARBA00023043"/>
    </source>
</evidence>
<dbReference type="InterPro" id="IPR036427">
    <property type="entry name" value="Bromodomain-like_sf"/>
</dbReference>
<reference evidence="18" key="1">
    <citation type="submission" date="2022-12" db="EMBL/GenBank/DDBJ databases">
        <title>Genome assemblies of Blomia tropicalis.</title>
        <authorList>
            <person name="Cui Y."/>
        </authorList>
    </citation>
    <scope>NUCLEOTIDE SEQUENCE</scope>
    <source>
        <tissue evidence="18">Adult mites</tissue>
    </source>
</reference>
<evidence type="ECO:0000256" key="15">
    <source>
        <dbReference type="SAM" id="MobiDB-lite"/>
    </source>
</evidence>
<feature type="compositionally biased region" description="Polar residues" evidence="15">
    <location>
        <begin position="200"/>
        <end position="213"/>
    </location>
</feature>
<evidence type="ECO:0000259" key="17">
    <source>
        <dbReference type="PROSITE" id="PS50014"/>
    </source>
</evidence>
<comment type="caution">
    <text evidence="18">The sequence shown here is derived from an EMBL/GenBank/DDBJ whole genome shotgun (WGS) entry which is preliminary data.</text>
</comment>
<feature type="domain" description="Bromo" evidence="17">
    <location>
        <begin position="455"/>
        <end position="525"/>
    </location>
</feature>
<dbReference type="Pfam" id="PF00439">
    <property type="entry name" value="Bromodomain"/>
    <property type="match status" value="1"/>
</dbReference>
<dbReference type="InterPro" id="IPR002110">
    <property type="entry name" value="Ankyrin_rpt"/>
</dbReference>
<keyword evidence="8" id="KW-0638">Presynaptic neurotoxin</keyword>
<feature type="compositionally biased region" description="Polar residues" evidence="15">
    <location>
        <begin position="112"/>
        <end position="121"/>
    </location>
</feature>
<sequence length="1744" mass="196007">MTERFSSTRKHKKHKANHKTITTNNSTISSHESNLNNESVDDSNGLTANEYQSSVSGSTSSTSMSVNNFVTPISGANNTPNKQPLRLVLKVAQSGAYSPAQATCSGDHESTNNDSMVGNNQPPQLLPLNVDSFQSAHIYTTANGTFKRSKKKKKKHHHHHHHHHHHQHHHSSSSSSVKVNSQQDGTTSLEVEQVNHMPTSFQFDTNGTVSPSSVVKDVKQQTSSVTTVPMDEEANMVPVIDLDLDARSTASGSGTSSNAASNCYRPANKTIMNLIESELANSRDSINSVDLIDVDSCNLDISCLQPTGSAGASPPDDDDEHEDAAVDIPIATTSNNNNHNQLKNSFENVNDDQIVDEMNDGTTRRKNHRGDRINRQWTSTTIADQNGARLKQSLYRRMLQSGHLRCDSNNILTQIHLSNGAHAKQAKLDAILVHGSMSKARAFKRCLKSLLDQLREKDPNNYFAWPVTDLIKPGYSCAIDNPMDFSTIAKKIQFNLYRSVYEMKLDVRILCENALKYYRQSGSQYRDAARLWYHAKTKIFTRDTFAELVKQFPPLTVDDLGLEQLLPLPVSNTNGLTKVSCNLTNVERGLQEFGTRSIIMRRSRKSQLPTLSLTKPRTQLVRMLRQRMDGSTSLSFVNPIMVADNGSEPEHYTIGSIIGRLTEGSATLNTSYKEPEMNRVKVMQFVNDAYSNPYSSHLPAFDAKGYGQCLDLADSSFVLGTFDKCEEFHRESIQKVIDSGDDYLVDYVDSVLSIITSGEYVKDHRNLEETSNSEGISNVDTSEITTENKENSDLVADKTTIVKDELVDEDDPIQSKLDETKTLIDKLKSAQYRRLTNGTVPKQPDEDESKLAEKVTSKLVDIISHCARPRDVISVQTIHKAMGITVDGSDDLDGVIESETRILEEQEPPSSTLLMDDEVQPMESVQLETVLVDNSKNQIISNEVMITSSADVSSLQEEQQLPMETSLNGLEETAIETTTTNAEQPMMVEEVTIVQQQTGTTSTSSQQQTMMPKSDSGENTVILTPINNGDVGVNRTESPDPFDFQLDRLHRRSASFDCESVDSNRSNHSSASIRATTSPCGSPPPPAPPLSGMPLESSSSEPMIIPHSDSRIQEMVHASQYGQLELIQKLVEIDHLDVNVRDPENVTMLHWVAINNRLDVAKYLIAKGAIIDAIGGDLRSTPLHWATRQGQLTMIVLLLQHRADPLILDGDGYNCLHLAAQCGHTSIIAYLVAKGFDINSGDINGMTPLMWSALRRVTMDPTQTLITLGANLSISDRNRNTALHCAVLGKNSIAVTLLLRNGANANFKNIAGDTPIDMALKFNIQWIHSIFVEHQKRSETKQPLCRLKLSSKHEIKIPTWRDPKFRYYSMSATPMIFYYLIGMLMYCDIQVGTKTLAFVATMGTLYLVIQYIFDKHYLNVLAISLYLSTKFWLYITFFQYFLFVLSPFNLLLFLLASTWLFYSFAKAWCSDPGYVPRTRDEQIKTIIDLAELNEGFDSRWFCSTCLVKKPIRSKHCAICERCVARFDHHCPWISNCVGSRNHKYFIWYLISLSIVLVYYLVATVQYWNLFDSIKTSLGDSNKSSTSFHNNRDQSETDSSFFEFFSRSVLLNGWITWCFANAFVHITWIICLLACQLYQIISLGMTTNERINCDRYKHFKRNKRTGNYRNPFDLGFLRNILDFCECKQLNSMIYSNGNIRDWRYEFEQLDVRYQSDTDTDHSDSEDELGRFSSTNRTKRADIVPV</sequence>
<organism evidence="18 19">
    <name type="scientific">Blomia tropicalis</name>
    <name type="common">Mite</name>
    <dbReference type="NCBI Taxonomy" id="40697"/>
    <lineage>
        <taxon>Eukaryota</taxon>
        <taxon>Metazoa</taxon>
        <taxon>Ecdysozoa</taxon>
        <taxon>Arthropoda</taxon>
        <taxon>Chelicerata</taxon>
        <taxon>Arachnida</taxon>
        <taxon>Acari</taxon>
        <taxon>Acariformes</taxon>
        <taxon>Sarcoptiformes</taxon>
        <taxon>Astigmata</taxon>
        <taxon>Glycyphagoidea</taxon>
        <taxon>Echimyopodidae</taxon>
        <taxon>Blomia</taxon>
    </lineage>
</organism>
<dbReference type="GO" id="GO:0044231">
    <property type="term" value="C:host cell presynaptic membrane"/>
    <property type="evidence" value="ECO:0007669"/>
    <property type="project" value="UniProtKB-KW"/>
</dbReference>
<dbReference type="SUPFAM" id="SSF47370">
    <property type="entry name" value="Bromodomain"/>
    <property type="match status" value="1"/>
</dbReference>
<feature type="region of interest" description="Disordered" evidence="15">
    <location>
        <begin position="996"/>
        <end position="1020"/>
    </location>
</feature>
<keyword evidence="12" id="KW-1053">Target membrane</keyword>
<feature type="region of interest" description="Disordered" evidence="15">
    <location>
        <begin position="100"/>
        <end position="121"/>
    </location>
</feature>
<feature type="region of interest" description="Disordered" evidence="15">
    <location>
        <begin position="1"/>
        <end position="64"/>
    </location>
</feature>
<feature type="region of interest" description="Disordered" evidence="15">
    <location>
        <begin position="1058"/>
        <end position="1100"/>
    </location>
</feature>
<dbReference type="OMA" id="CAICERC"/>
<dbReference type="Pfam" id="PF00023">
    <property type="entry name" value="Ank"/>
    <property type="match status" value="2"/>
</dbReference>
<keyword evidence="8" id="KW-0800">Toxin</keyword>
<keyword evidence="11 16" id="KW-0472">Membrane</keyword>
<feature type="compositionally biased region" description="Low complexity" evidence="15">
    <location>
        <begin position="53"/>
        <end position="64"/>
    </location>
</feature>
<evidence type="ECO:0000256" key="12">
    <source>
        <dbReference type="ARBA" id="ARBA00023298"/>
    </source>
</evidence>
<evidence type="ECO:0000256" key="16">
    <source>
        <dbReference type="SAM" id="Phobius"/>
    </source>
</evidence>
<keyword evidence="4" id="KW-1052">Target cell membrane</keyword>
<dbReference type="InterPro" id="IPR021900">
    <property type="entry name" value="DUF3512"/>
</dbReference>
<dbReference type="EMBL" id="JAPWDV010000003">
    <property type="protein sequence ID" value="KAJ6217932.1"/>
    <property type="molecule type" value="Genomic_DNA"/>
</dbReference>
<dbReference type="PROSITE" id="PS50297">
    <property type="entry name" value="ANK_REP_REGION"/>
    <property type="match status" value="3"/>
</dbReference>
<feature type="region of interest" description="Disordered" evidence="15">
    <location>
        <begin position="145"/>
        <end position="186"/>
    </location>
</feature>
<feature type="transmembrane region" description="Helical" evidence="16">
    <location>
        <begin position="1396"/>
        <end position="1413"/>
    </location>
</feature>
<feature type="compositionally biased region" description="Basic residues" evidence="15">
    <location>
        <begin position="147"/>
        <end position="171"/>
    </location>
</feature>
<evidence type="ECO:0000256" key="13">
    <source>
        <dbReference type="PROSITE-ProRule" id="PRU00023"/>
    </source>
</evidence>
<dbReference type="InterPro" id="IPR001594">
    <property type="entry name" value="Palmitoyltrfase_DHHC"/>
</dbReference>
<gene>
    <name evidence="18" type="ORF">RDWZM_009089</name>
</gene>
<dbReference type="PANTHER" id="PTHR24161:SF85">
    <property type="entry name" value="PALMITOYLTRANSFERASE HIP14"/>
    <property type="match status" value="1"/>
</dbReference>
<evidence type="ECO:0000256" key="4">
    <source>
        <dbReference type="ARBA" id="ARBA00022537"/>
    </source>
</evidence>
<keyword evidence="6" id="KW-0677">Repeat</keyword>
<dbReference type="SMART" id="SM00297">
    <property type="entry name" value="BROMO"/>
    <property type="match status" value="1"/>
</dbReference>
<dbReference type="PANTHER" id="PTHR24161">
    <property type="entry name" value="ANK_REP_REGION DOMAIN-CONTAINING PROTEIN-RELATED"/>
    <property type="match status" value="1"/>
</dbReference>
<feature type="repeat" description="ANK" evidence="13">
    <location>
        <begin position="1278"/>
        <end position="1310"/>
    </location>
</feature>
<feature type="compositionally biased region" description="Pro residues" evidence="15">
    <location>
        <begin position="1081"/>
        <end position="1091"/>
    </location>
</feature>
<evidence type="ECO:0000256" key="14">
    <source>
        <dbReference type="PROSITE-ProRule" id="PRU00035"/>
    </source>
</evidence>
<dbReference type="Pfam" id="PF01529">
    <property type="entry name" value="DHHC"/>
    <property type="match status" value="1"/>
</dbReference>
<dbReference type="SMART" id="SM00248">
    <property type="entry name" value="ANK"/>
    <property type="match status" value="6"/>
</dbReference>
<evidence type="ECO:0000256" key="1">
    <source>
        <dbReference type="ARBA" id="ARBA00004141"/>
    </source>
</evidence>
<feature type="repeat" description="ANK" evidence="13">
    <location>
        <begin position="1144"/>
        <end position="1176"/>
    </location>
</feature>
<dbReference type="Pfam" id="PF12796">
    <property type="entry name" value="Ank_2"/>
    <property type="match status" value="1"/>
</dbReference>
<protein>
    <recommendedName>
        <fullName evidence="17">Bromo domain-containing protein</fullName>
    </recommendedName>
</protein>
<feature type="transmembrane region" description="Helical" evidence="16">
    <location>
        <begin position="1365"/>
        <end position="1384"/>
    </location>
</feature>
<evidence type="ECO:0000256" key="2">
    <source>
        <dbReference type="ARBA" id="ARBA00004175"/>
    </source>
</evidence>
<feature type="transmembrane region" description="Helical" evidence="16">
    <location>
        <begin position="1613"/>
        <end position="1634"/>
    </location>
</feature>
<dbReference type="Gene3D" id="1.25.40.20">
    <property type="entry name" value="Ankyrin repeat-containing domain"/>
    <property type="match status" value="1"/>
</dbReference>
<feature type="compositionally biased region" description="Basic residues" evidence="15">
    <location>
        <begin position="7"/>
        <end position="18"/>
    </location>
</feature>
<dbReference type="PROSITE" id="PS50216">
    <property type="entry name" value="DHHC"/>
    <property type="match status" value="1"/>
</dbReference>
<feature type="compositionally biased region" description="Polar residues" evidence="15">
    <location>
        <begin position="35"/>
        <end position="52"/>
    </location>
</feature>
<proteinExistence type="predicted"/>
<keyword evidence="3" id="KW-0268">Exocytosis</keyword>
<feature type="compositionally biased region" description="Low complexity" evidence="15">
    <location>
        <begin position="996"/>
        <end position="1009"/>
    </location>
</feature>
<accession>A0A9Q0M4S4</accession>
<evidence type="ECO:0000256" key="8">
    <source>
        <dbReference type="ARBA" id="ARBA00023028"/>
    </source>
</evidence>
<name>A0A9Q0M4S4_BLOTA</name>
<evidence type="ECO:0000313" key="18">
    <source>
        <dbReference type="EMBL" id="KAJ6217932.1"/>
    </source>
</evidence>
<dbReference type="PROSITE" id="PS50088">
    <property type="entry name" value="ANK_REPEAT"/>
    <property type="match status" value="4"/>
</dbReference>
<evidence type="ECO:0000256" key="7">
    <source>
        <dbReference type="ARBA" id="ARBA00022989"/>
    </source>
</evidence>
<dbReference type="GO" id="GO:0016409">
    <property type="term" value="F:palmitoyltransferase activity"/>
    <property type="evidence" value="ECO:0007669"/>
    <property type="project" value="InterPro"/>
</dbReference>
<feature type="repeat" description="ANK" evidence="13">
    <location>
        <begin position="1211"/>
        <end position="1243"/>
    </location>
</feature>
<evidence type="ECO:0000256" key="10">
    <source>
        <dbReference type="ARBA" id="ARBA00023117"/>
    </source>
</evidence>
<dbReference type="GO" id="GO:0044218">
    <property type="term" value="C:other organism cell membrane"/>
    <property type="evidence" value="ECO:0007669"/>
    <property type="project" value="UniProtKB-KW"/>
</dbReference>
<dbReference type="InterPro" id="IPR001487">
    <property type="entry name" value="Bromodomain"/>
</dbReference>
<evidence type="ECO:0000256" key="5">
    <source>
        <dbReference type="ARBA" id="ARBA00022692"/>
    </source>
</evidence>
<feature type="compositionally biased region" description="Low complexity" evidence="15">
    <location>
        <begin position="19"/>
        <end position="34"/>
    </location>
</feature>